<evidence type="ECO:0000256" key="10">
    <source>
        <dbReference type="PROSITE-ProRule" id="PRU01360"/>
    </source>
</evidence>
<dbReference type="GO" id="GO:0015344">
    <property type="term" value="F:siderophore uptake transmembrane transporter activity"/>
    <property type="evidence" value="ECO:0007669"/>
    <property type="project" value="TreeGrafter"/>
</dbReference>
<evidence type="ECO:0000256" key="3">
    <source>
        <dbReference type="ARBA" id="ARBA00022452"/>
    </source>
</evidence>
<dbReference type="Proteomes" id="UP000194873">
    <property type="component" value="Unassembled WGS sequence"/>
</dbReference>
<feature type="domain" description="TonB-dependent receptor plug" evidence="14">
    <location>
        <begin position="126"/>
        <end position="230"/>
    </location>
</feature>
<feature type="signal peptide" evidence="12">
    <location>
        <begin position="1"/>
        <end position="26"/>
    </location>
</feature>
<name>A0A243WIK4_9BACT</name>
<evidence type="ECO:0000256" key="11">
    <source>
        <dbReference type="RuleBase" id="RU003357"/>
    </source>
</evidence>
<proteinExistence type="inferred from homology"/>
<protein>
    <submittedName>
        <fullName evidence="15">Energy transducer TonB</fullName>
    </submittedName>
</protein>
<dbReference type="InterPro" id="IPR036942">
    <property type="entry name" value="Beta-barrel_TonB_sf"/>
</dbReference>
<keyword evidence="5 12" id="KW-0732">Signal</keyword>
<keyword evidence="16" id="KW-1185">Reference proteome</keyword>
<evidence type="ECO:0000256" key="6">
    <source>
        <dbReference type="ARBA" id="ARBA00023077"/>
    </source>
</evidence>
<evidence type="ECO:0000256" key="5">
    <source>
        <dbReference type="ARBA" id="ARBA00022729"/>
    </source>
</evidence>
<feature type="chain" id="PRO_5013167963" evidence="12">
    <location>
        <begin position="27"/>
        <end position="830"/>
    </location>
</feature>
<keyword evidence="7 10" id="KW-0472">Membrane</keyword>
<dbReference type="SUPFAM" id="SSF56935">
    <property type="entry name" value="Porins"/>
    <property type="match status" value="1"/>
</dbReference>
<dbReference type="Gene3D" id="2.60.40.1120">
    <property type="entry name" value="Carboxypeptidase-like, regulatory domain"/>
    <property type="match status" value="1"/>
</dbReference>
<comment type="caution">
    <text evidence="15">The sequence shown here is derived from an EMBL/GenBank/DDBJ whole genome shotgun (WGS) entry which is preliminary data.</text>
</comment>
<reference evidence="15 16" key="1">
    <citation type="submission" date="2017-01" db="EMBL/GenBank/DDBJ databases">
        <title>A new Hymenobacter.</title>
        <authorList>
            <person name="Liang Y."/>
            <person name="Feng F."/>
        </authorList>
    </citation>
    <scope>NUCLEOTIDE SEQUENCE [LARGE SCALE GENOMIC DNA]</scope>
    <source>
        <strain evidence="15">MIMBbqt21</strain>
    </source>
</reference>
<keyword evidence="6 11" id="KW-0798">TonB box</keyword>
<feature type="domain" description="TonB-dependent receptor-like beta-barrel" evidence="13">
    <location>
        <begin position="285"/>
        <end position="785"/>
    </location>
</feature>
<keyword evidence="2 10" id="KW-0813">Transport</keyword>
<dbReference type="GO" id="GO:0044718">
    <property type="term" value="P:siderophore transmembrane transport"/>
    <property type="evidence" value="ECO:0007669"/>
    <property type="project" value="TreeGrafter"/>
</dbReference>
<gene>
    <name evidence="15" type="ORF">BXP70_03480</name>
</gene>
<evidence type="ECO:0000256" key="1">
    <source>
        <dbReference type="ARBA" id="ARBA00004571"/>
    </source>
</evidence>
<dbReference type="OrthoDB" id="9795928at2"/>
<dbReference type="GO" id="GO:0009279">
    <property type="term" value="C:cell outer membrane"/>
    <property type="evidence" value="ECO:0007669"/>
    <property type="project" value="UniProtKB-SubCell"/>
</dbReference>
<keyword evidence="8" id="KW-0675">Receptor</keyword>
<evidence type="ECO:0000256" key="7">
    <source>
        <dbReference type="ARBA" id="ARBA00023136"/>
    </source>
</evidence>
<dbReference type="PROSITE" id="PS52016">
    <property type="entry name" value="TONB_DEPENDENT_REC_3"/>
    <property type="match status" value="1"/>
</dbReference>
<accession>A0A243WIK4</accession>
<evidence type="ECO:0000259" key="13">
    <source>
        <dbReference type="Pfam" id="PF00593"/>
    </source>
</evidence>
<evidence type="ECO:0000259" key="14">
    <source>
        <dbReference type="Pfam" id="PF07715"/>
    </source>
</evidence>
<dbReference type="AlphaFoldDB" id="A0A243WIK4"/>
<evidence type="ECO:0000256" key="9">
    <source>
        <dbReference type="ARBA" id="ARBA00023237"/>
    </source>
</evidence>
<dbReference type="InterPro" id="IPR012910">
    <property type="entry name" value="Plug_dom"/>
</dbReference>
<sequence>MKALFTSWRVLFIGLLLSTSWQTVHAQHGTIRGRVTAEGEALEFVSVMLAGTALGATTSKQGHYQLAAVAPGKHELVFSFLGYDPQRVPVEVAEGQTIEVHATLKPTTSKLGEVVVTGVSRTTEIKRSPVPIAVVSKREMNLNLNTNLIDAAVRGVPGLTAMTTGPNISKPFIRGLGYNRVLTLYNGLRQEGQQWGDEHGIEVDQYDIERVEVVKGPASLMYGSDAVAGVINMLPAQPSGPVGKLRGDVVSEYHTNNGLIGTSLGLSYRQPAWHYAFRASQKTAANYQNRVDGRVYGTAFKELNLSGTVGVNKSWGYSHWYATAYHNQQEIPDGSRDSLSRRFTKQVFESDLDDIKNRPLVTEDGLRSYSIGALHQLIKHYRIFTRSQVRLGQHELNVLLGAQQNFRYEFNHPTAPQQAGLAVALTTYTYDLRYNLPAWQGLETTLGVNGMAQLNRNRNATDFPIPDYSLFDLGSYVFLKKSFGKLDLSGGARYDTRRLAWDDFYVGPNAATGFDQQVSAQEAAGAAPQFPALRKWFRGVSGSVGATYGLSERLLVKANVARGYRAPNITEVGSNGLDPGAHIVYLGNRNFQPEFSLQQDLGLLAYLPNLDASVEVFHNNIQHYIYQAKLYDATGQPVVIVPDNTTYQYQQAAARLYGLEASLKLHPRAVKWLLFDNSLAFVHGLNRNQLLREQHGSAARYLPFMPPLRTRSEIRVTLAKPTGYLAQTYVHIGLEAVAAQNRFYAVDNTETATPGYALWSLGAGTTFVNKQAKPWLQLFVQLDNVFDKAYQSNLNRLKYFEYYTGSPTGRSGIYNMGRNASLKIIVPFGG</sequence>
<dbReference type="InterPro" id="IPR039426">
    <property type="entry name" value="TonB-dep_rcpt-like"/>
</dbReference>
<dbReference type="SUPFAM" id="SSF49464">
    <property type="entry name" value="Carboxypeptidase regulatory domain-like"/>
    <property type="match status" value="1"/>
</dbReference>
<evidence type="ECO:0000313" key="16">
    <source>
        <dbReference type="Proteomes" id="UP000194873"/>
    </source>
</evidence>
<keyword evidence="3 10" id="KW-1134">Transmembrane beta strand</keyword>
<evidence type="ECO:0000256" key="4">
    <source>
        <dbReference type="ARBA" id="ARBA00022692"/>
    </source>
</evidence>
<dbReference type="InterPro" id="IPR008969">
    <property type="entry name" value="CarboxyPept-like_regulatory"/>
</dbReference>
<comment type="subcellular location">
    <subcellularLocation>
        <location evidence="1 10">Cell outer membrane</location>
        <topology evidence="1 10">Multi-pass membrane protein</topology>
    </subcellularLocation>
</comment>
<evidence type="ECO:0000256" key="2">
    <source>
        <dbReference type="ARBA" id="ARBA00022448"/>
    </source>
</evidence>
<organism evidence="15 16">
    <name type="scientific">Hymenobacter crusticola</name>
    <dbReference type="NCBI Taxonomy" id="1770526"/>
    <lineage>
        <taxon>Bacteria</taxon>
        <taxon>Pseudomonadati</taxon>
        <taxon>Bacteroidota</taxon>
        <taxon>Cytophagia</taxon>
        <taxon>Cytophagales</taxon>
        <taxon>Hymenobacteraceae</taxon>
        <taxon>Hymenobacter</taxon>
    </lineage>
</organism>
<evidence type="ECO:0000256" key="12">
    <source>
        <dbReference type="SAM" id="SignalP"/>
    </source>
</evidence>
<dbReference type="Gene3D" id="2.40.170.20">
    <property type="entry name" value="TonB-dependent receptor, beta-barrel domain"/>
    <property type="match status" value="1"/>
</dbReference>
<dbReference type="EMBL" id="MTSE01000002">
    <property type="protein sequence ID" value="OUJ75100.1"/>
    <property type="molecule type" value="Genomic_DNA"/>
</dbReference>
<dbReference type="Gene3D" id="2.170.130.10">
    <property type="entry name" value="TonB-dependent receptor, plug domain"/>
    <property type="match status" value="1"/>
</dbReference>
<dbReference type="Pfam" id="PF00593">
    <property type="entry name" value="TonB_dep_Rec_b-barrel"/>
    <property type="match status" value="1"/>
</dbReference>
<keyword evidence="4 10" id="KW-0812">Transmembrane</keyword>
<evidence type="ECO:0000313" key="15">
    <source>
        <dbReference type="EMBL" id="OUJ75100.1"/>
    </source>
</evidence>
<dbReference type="RefSeq" id="WP_086592644.1">
    <property type="nucleotide sequence ID" value="NZ_MTSE01000002.1"/>
</dbReference>
<dbReference type="PANTHER" id="PTHR30069">
    <property type="entry name" value="TONB-DEPENDENT OUTER MEMBRANE RECEPTOR"/>
    <property type="match status" value="1"/>
</dbReference>
<dbReference type="InterPro" id="IPR000531">
    <property type="entry name" value="Beta-barrel_TonB"/>
</dbReference>
<dbReference type="Pfam" id="PF07715">
    <property type="entry name" value="Plug"/>
    <property type="match status" value="1"/>
</dbReference>
<evidence type="ECO:0000256" key="8">
    <source>
        <dbReference type="ARBA" id="ARBA00023170"/>
    </source>
</evidence>
<dbReference type="PANTHER" id="PTHR30069:SF29">
    <property type="entry name" value="HEMOGLOBIN AND HEMOGLOBIN-HAPTOGLOBIN-BINDING PROTEIN 1-RELATED"/>
    <property type="match status" value="1"/>
</dbReference>
<keyword evidence="9 10" id="KW-0998">Cell outer membrane</keyword>
<comment type="similarity">
    <text evidence="10 11">Belongs to the TonB-dependent receptor family.</text>
</comment>
<dbReference type="InterPro" id="IPR037066">
    <property type="entry name" value="Plug_dom_sf"/>
</dbReference>
<dbReference type="Pfam" id="PF13715">
    <property type="entry name" value="CarbopepD_reg_2"/>
    <property type="match status" value="1"/>
</dbReference>